<sequence>MAAVAGILLFAAVAALISIFYSADASLNATRVALIGNNLRQVERAFLTWASAPPTEIIPSPASAETLATEILDYGLIASETQMHFKMKSGERLAYYNYQDVKIQITGKAIYALYPITQMVNAGVSEDEIANSWIIVVCSVDGKSCQQRRIDADPGHDLHLVIDGERALVADLDMSAGHSQRSATASAIVLGNALDLIPDDSAASPRKLVGDSDNYILSTAPLLVRAEESAQASAEAFFSDETVTGGSCGLDRATCVIQFATDARASTYRFEQWTYQKDENLVDAQPGWRQLNGGFYAPSLSRNVLGMSRDGRLIAISADNKVNLWLAANVAGGFDAAWKSFDLGQKVLGLTFNAAGTVLHVATHDGLITINLYPRLAWLEASASLEPPAIVEEDFETLALLGGQVEARPSGCLVQFSVAGAHGKAAHYELPGCDKGDEAHVAMIADGKAASVVAAYVFDANSAYNAFAVGVRLEGGAVLVHTLPTPKNAKLTYSVHEHVGSSGTLFGQNELMRYVVSGGNIAATSIPYSEKVAALADPSHRRYARRVRADTAAIAGPDRHMVCLRDYLLGHPSPRHLPVSGMFAMAIESQGIRRETRHLTEREELWVALHPR</sequence>
<dbReference type="KEGG" id="mamo:A6B35_08265"/>
<name>G6Y6N8_9HYPH</name>
<protein>
    <submittedName>
        <fullName evidence="1">Uncharacterized protein</fullName>
    </submittedName>
</protein>
<dbReference type="AlphaFoldDB" id="G6Y6N8"/>
<gene>
    <name evidence="1" type="ORF">MEA186_08014</name>
</gene>
<keyword evidence="2" id="KW-1185">Reference proteome</keyword>
<accession>G6Y6N8</accession>
<evidence type="ECO:0000313" key="1">
    <source>
        <dbReference type="EMBL" id="EHH12728.1"/>
    </source>
</evidence>
<evidence type="ECO:0000313" key="2">
    <source>
        <dbReference type="Proteomes" id="UP000002949"/>
    </source>
</evidence>
<dbReference type="PATRIC" id="fig|1082933.3.peg.1528"/>
<dbReference type="Proteomes" id="UP000002949">
    <property type="component" value="Unassembled WGS sequence"/>
</dbReference>
<dbReference type="EMBL" id="AGSN01000071">
    <property type="protein sequence ID" value="EHH12728.1"/>
    <property type="molecule type" value="Genomic_DNA"/>
</dbReference>
<reference evidence="1 2" key="1">
    <citation type="journal article" date="2012" name="J. Bacteriol.">
        <title>Draft Genome Sequence of Plant Growth-Promoting Rhizobium Mesorhizobium amorphae, Isolated from Zinc-Lead Mine Tailings.</title>
        <authorList>
            <person name="Hao X."/>
            <person name="Lin Y."/>
            <person name="Johnstone L."/>
            <person name="Baltrus D.A."/>
            <person name="Miller S.J."/>
            <person name="Wei G."/>
            <person name="Rensing C."/>
        </authorList>
    </citation>
    <scope>NUCLEOTIDE SEQUENCE [LARGE SCALE GENOMIC DNA]</scope>
    <source>
        <strain evidence="1 2">CCNWGS0123</strain>
    </source>
</reference>
<organism evidence="1 2">
    <name type="scientific">Mesorhizobium amorphae CCNWGS0123</name>
    <dbReference type="NCBI Taxonomy" id="1082933"/>
    <lineage>
        <taxon>Bacteria</taxon>
        <taxon>Pseudomonadati</taxon>
        <taxon>Pseudomonadota</taxon>
        <taxon>Alphaproteobacteria</taxon>
        <taxon>Hyphomicrobiales</taxon>
        <taxon>Phyllobacteriaceae</taxon>
        <taxon>Mesorhizobium</taxon>
    </lineage>
</organism>
<proteinExistence type="predicted"/>